<evidence type="ECO:0000313" key="4">
    <source>
        <dbReference type="Proteomes" id="UP001597521"/>
    </source>
</evidence>
<dbReference type="Pfam" id="PF03401">
    <property type="entry name" value="TctC"/>
    <property type="match status" value="1"/>
</dbReference>
<name>A0ABW5QFN4_9HYPH</name>
<gene>
    <name evidence="3" type="ORF">ACFSX5_00615</name>
</gene>
<evidence type="ECO:0000256" key="2">
    <source>
        <dbReference type="SAM" id="SignalP"/>
    </source>
</evidence>
<feature type="signal peptide" evidence="2">
    <location>
        <begin position="1"/>
        <end position="21"/>
    </location>
</feature>
<dbReference type="InterPro" id="IPR005064">
    <property type="entry name" value="BUG"/>
</dbReference>
<feature type="chain" id="PRO_5047187871" evidence="2">
    <location>
        <begin position="22"/>
        <end position="317"/>
    </location>
</feature>
<accession>A0ABW5QFN4</accession>
<evidence type="ECO:0000313" key="3">
    <source>
        <dbReference type="EMBL" id="MFD2646291.1"/>
    </source>
</evidence>
<organism evidence="3 4">
    <name type="scientific">Devosia albogilva</name>
    <dbReference type="NCBI Taxonomy" id="429726"/>
    <lineage>
        <taxon>Bacteria</taxon>
        <taxon>Pseudomonadati</taxon>
        <taxon>Pseudomonadota</taxon>
        <taxon>Alphaproteobacteria</taxon>
        <taxon>Hyphomicrobiales</taxon>
        <taxon>Devosiaceae</taxon>
        <taxon>Devosia</taxon>
    </lineage>
</organism>
<dbReference type="Gene3D" id="3.40.190.150">
    <property type="entry name" value="Bordetella uptake gene, domain 1"/>
    <property type="match status" value="1"/>
</dbReference>
<dbReference type="Proteomes" id="UP001597521">
    <property type="component" value="Unassembled WGS sequence"/>
</dbReference>
<protein>
    <submittedName>
        <fullName evidence="3">Bug family tripartite tricarboxylate transporter substrate binding protein</fullName>
    </submittedName>
</protein>
<proteinExistence type="inferred from homology"/>
<dbReference type="SUPFAM" id="SSF53850">
    <property type="entry name" value="Periplasmic binding protein-like II"/>
    <property type="match status" value="1"/>
</dbReference>
<dbReference type="PANTHER" id="PTHR42928">
    <property type="entry name" value="TRICARBOXYLATE-BINDING PROTEIN"/>
    <property type="match status" value="1"/>
</dbReference>
<dbReference type="InterPro" id="IPR042100">
    <property type="entry name" value="Bug_dom1"/>
</dbReference>
<dbReference type="CDD" id="cd07012">
    <property type="entry name" value="PBP2_Bug_TTT"/>
    <property type="match status" value="1"/>
</dbReference>
<dbReference type="EMBL" id="JBHUNP010000001">
    <property type="protein sequence ID" value="MFD2646291.1"/>
    <property type="molecule type" value="Genomic_DNA"/>
</dbReference>
<dbReference type="Gene3D" id="3.40.190.10">
    <property type="entry name" value="Periplasmic binding protein-like II"/>
    <property type="match status" value="1"/>
</dbReference>
<sequence length="317" mass="32633">MRTLLFAAGAALVATAIPAAAQDYPVDTVTMIVPYAAGGAGDIVGRLVADELGNRLGVTFVVENVGGAGGTIGAEQVARAANDGSTLLLAGNAIFTTAPHLSPVGFDPFEDFTAIANVSEAVRMLVASKSLPVANIEEFVTYGKEHPGEMNFGSVGVGSTGHVATVDMLSKMGIEATHIAYGGASEVVQAVLAGDIQFMMDAAAIPQARQDTVTPLAVPGPDRLAEFPDLPALGELGYNSITGTGWQMVMGPGDMDPALVAQIQGALEEAIQDPAFADKLTKAGVSPRFIPSEDLEAALRSDYDAFETVLTDLGLKQ</sequence>
<reference evidence="4" key="1">
    <citation type="journal article" date="2019" name="Int. J. Syst. Evol. Microbiol.">
        <title>The Global Catalogue of Microorganisms (GCM) 10K type strain sequencing project: providing services to taxonomists for standard genome sequencing and annotation.</title>
        <authorList>
            <consortium name="The Broad Institute Genomics Platform"/>
            <consortium name="The Broad Institute Genome Sequencing Center for Infectious Disease"/>
            <person name="Wu L."/>
            <person name="Ma J."/>
        </authorList>
    </citation>
    <scope>NUCLEOTIDE SEQUENCE [LARGE SCALE GENOMIC DNA]</scope>
    <source>
        <strain evidence="4">CCM 7427</strain>
    </source>
</reference>
<keyword evidence="4" id="KW-1185">Reference proteome</keyword>
<keyword evidence="2" id="KW-0732">Signal</keyword>
<comment type="similarity">
    <text evidence="1">Belongs to the UPF0065 (bug) family.</text>
</comment>
<dbReference type="RefSeq" id="WP_386830792.1">
    <property type="nucleotide sequence ID" value="NZ_JBHUNP010000001.1"/>
</dbReference>
<comment type="caution">
    <text evidence="3">The sequence shown here is derived from an EMBL/GenBank/DDBJ whole genome shotgun (WGS) entry which is preliminary data.</text>
</comment>
<evidence type="ECO:0000256" key="1">
    <source>
        <dbReference type="ARBA" id="ARBA00006987"/>
    </source>
</evidence>
<dbReference type="PANTHER" id="PTHR42928:SF5">
    <property type="entry name" value="BLR1237 PROTEIN"/>
    <property type="match status" value="1"/>
</dbReference>
<dbReference type="PIRSF" id="PIRSF017082">
    <property type="entry name" value="YflP"/>
    <property type="match status" value="1"/>
</dbReference>